<comment type="caution">
    <text evidence="5">The sequence shown here is derived from an EMBL/GenBank/DDBJ whole genome shotgun (WGS) entry which is preliminary data.</text>
</comment>
<dbReference type="SMART" id="SM00355">
    <property type="entry name" value="ZnF_C2H2"/>
    <property type="match status" value="2"/>
</dbReference>
<keyword evidence="2" id="KW-0862">Zinc</keyword>
<feature type="compositionally biased region" description="Low complexity" evidence="3">
    <location>
        <begin position="231"/>
        <end position="258"/>
    </location>
</feature>
<proteinExistence type="predicted"/>
<dbReference type="EMBL" id="LSBJ02000004">
    <property type="protein sequence ID" value="OAQ65860.1"/>
    <property type="molecule type" value="Genomic_DNA"/>
</dbReference>
<dbReference type="PROSITE" id="PS50157">
    <property type="entry name" value="ZINC_FINGER_C2H2_2"/>
    <property type="match status" value="1"/>
</dbReference>
<dbReference type="GeneID" id="28856013"/>
<dbReference type="InterPro" id="IPR006600">
    <property type="entry name" value="HTH_CenpB_DNA-bd_dom"/>
</dbReference>
<feature type="compositionally biased region" description="Low complexity" evidence="3">
    <location>
        <begin position="194"/>
        <end position="210"/>
    </location>
</feature>
<keyword evidence="1 5" id="KW-0238">DNA-binding</keyword>
<feature type="compositionally biased region" description="Basic and acidic residues" evidence="3">
    <location>
        <begin position="213"/>
        <end position="226"/>
    </location>
</feature>
<accession>A0A179FKW9</accession>
<feature type="region of interest" description="Disordered" evidence="3">
    <location>
        <begin position="87"/>
        <end position="107"/>
    </location>
</feature>
<dbReference type="GO" id="GO:0008270">
    <property type="term" value="F:zinc ion binding"/>
    <property type="evidence" value="ECO:0007669"/>
    <property type="project" value="UniProtKB-KW"/>
</dbReference>
<dbReference type="OrthoDB" id="5399138at2759"/>
<dbReference type="Pfam" id="PF03221">
    <property type="entry name" value="HTH_Tnp_Tc5"/>
    <property type="match status" value="1"/>
</dbReference>
<keyword evidence="5" id="KW-0371">Homeobox</keyword>
<dbReference type="KEGG" id="pchm:VFPPC_14250"/>
<feature type="compositionally biased region" description="Polar residues" evidence="3">
    <location>
        <begin position="96"/>
        <end position="105"/>
    </location>
</feature>
<dbReference type="Proteomes" id="UP000078397">
    <property type="component" value="Unassembled WGS sequence"/>
</dbReference>
<evidence type="ECO:0000313" key="5">
    <source>
        <dbReference type="EMBL" id="OAQ65860.1"/>
    </source>
</evidence>
<evidence type="ECO:0000313" key="6">
    <source>
        <dbReference type="Proteomes" id="UP000078397"/>
    </source>
</evidence>
<dbReference type="RefSeq" id="XP_018142947.1">
    <property type="nucleotide sequence ID" value="XM_018292019.1"/>
</dbReference>
<feature type="compositionally biased region" description="Polar residues" evidence="3">
    <location>
        <begin position="159"/>
        <end position="182"/>
    </location>
</feature>
<feature type="region of interest" description="Disordered" evidence="3">
    <location>
        <begin position="159"/>
        <end position="276"/>
    </location>
</feature>
<dbReference type="AlphaFoldDB" id="A0A179FKW9"/>
<reference evidence="5 6" key="1">
    <citation type="journal article" date="2016" name="PLoS Pathog.">
        <title>Biosynthesis of antibiotic leucinostatins in bio-control fungus Purpureocillium lilacinum and their inhibition on phytophthora revealed by genome mining.</title>
        <authorList>
            <person name="Wang G."/>
            <person name="Liu Z."/>
            <person name="Lin R."/>
            <person name="Li E."/>
            <person name="Mao Z."/>
            <person name="Ling J."/>
            <person name="Yang Y."/>
            <person name="Yin W.B."/>
            <person name="Xie B."/>
        </authorList>
    </citation>
    <scope>NUCLEOTIDE SEQUENCE [LARGE SCALE GENOMIC DNA]</scope>
    <source>
        <strain evidence="5">170</strain>
    </source>
</reference>
<dbReference type="PROSITE" id="PS00028">
    <property type="entry name" value="ZINC_FINGER_C2H2_1"/>
    <property type="match status" value="1"/>
</dbReference>
<dbReference type="STRING" id="1380566.A0A179FKW9"/>
<evidence type="ECO:0000256" key="3">
    <source>
        <dbReference type="SAM" id="MobiDB-lite"/>
    </source>
</evidence>
<evidence type="ECO:0000259" key="4">
    <source>
        <dbReference type="PROSITE" id="PS50157"/>
    </source>
</evidence>
<gene>
    <name evidence="5" type="ORF">VFPPC_14250</name>
</gene>
<keyword evidence="6" id="KW-1185">Reference proteome</keyword>
<dbReference type="GO" id="GO:0003677">
    <property type="term" value="F:DNA binding"/>
    <property type="evidence" value="ECO:0007669"/>
    <property type="project" value="UniProtKB-KW"/>
</dbReference>
<name>A0A179FKW9_METCM</name>
<organism evidence="5 6">
    <name type="scientific">Pochonia chlamydosporia 170</name>
    <dbReference type="NCBI Taxonomy" id="1380566"/>
    <lineage>
        <taxon>Eukaryota</taxon>
        <taxon>Fungi</taxon>
        <taxon>Dikarya</taxon>
        <taxon>Ascomycota</taxon>
        <taxon>Pezizomycotina</taxon>
        <taxon>Sordariomycetes</taxon>
        <taxon>Hypocreomycetidae</taxon>
        <taxon>Hypocreales</taxon>
        <taxon>Clavicipitaceae</taxon>
        <taxon>Pochonia</taxon>
    </lineage>
</organism>
<feature type="domain" description="C2H2-type" evidence="4">
    <location>
        <begin position="284"/>
        <end position="312"/>
    </location>
</feature>
<keyword evidence="2" id="KW-0479">Metal-binding</keyword>
<keyword evidence="2" id="KW-0863">Zinc-finger</keyword>
<evidence type="ECO:0000256" key="1">
    <source>
        <dbReference type="ARBA" id="ARBA00023125"/>
    </source>
</evidence>
<dbReference type="InterPro" id="IPR013087">
    <property type="entry name" value="Znf_C2H2_type"/>
</dbReference>
<sequence length="581" mass="64649">MFPWDDTDLPWSLPNDLSGEVDGNVDDHLVLGEPVIDNLNSYRQSGNYFDGLPPMAEDITLEPRLVPTGNGANNGRENQIQPLALTAPSPIRSSKRPSTPLLNNRHSTRGYLRTPLTANSSRSHERYPDTLIGESYLGMETEALMKPGSLELFMNSETSTAPRQINHQPLPYATSSRSSSTGEAALDPMERWRGSPPESEAASWSAIAGALKEMNRRSGSRGDFRSRRTASRAASTTSFTSAQSSNSSLASAQSSSSKTSRRRYRNPTKALGRGTGSTKERRAFQCTFCCDTFRTKYDWSRHEKSLHLNLEKWICTPHGGAVISNATGRSHCAYCNMLDPTPAHLKTHNHGVCQDTLEPHVFSRKDHLFQHLRHVHDLDVMPVVDEWKIDPPPIVSRCGFCNARFETWGDRADHLAQHYREGKTMFDWRGDHCFEPSIASQVRNSLPPYLIGTEARSIVPFSATGSGTKDHLSQMQVGHGPWAATPPNVESSTEVSTNSDSKMVRRDGPVASFASYVEVLTSGLARYAQQQMGMGVMPTDRMFQDEARRLLYGTEDAWDQTAADNGEWLSDFRNRHGYKTP</sequence>
<protein>
    <submittedName>
        <fullName evidence="5">Homeobox and c2h2 transcription factor protein</fullName>
    </submittedName>
</protein>
<evidence type="ECO:0000256" key="2">
    <source>
        <dbReference type="PROSITE-ProRule" id="PRU00042"/>
    </source>
</evidence>